<accession>A0A0K2UYP2</accession>
<dbReference type="AlphaFoldDB" id="A0A0K2UYP2"/>
<organism evidence="1">
    <name type="scientific">Lepeophtheirus salmonis</name>
    <name type="common">Salmon louse</name>
    <name type="synonym">Caligus salmonis</name>
    <dbReference type="NCBI Taxonomy" id="72036"/>
    <lineage>
        <taxon>Eukaryota</taxon>
        <taxon>Metazoa</taxon>
        <taxon>Ecdysozoa</taxon>
        <taxon>Arthropoda</taxon>
        <taxon>Crustacea</taxon>
        <taxon>Multicrustacea</taxon>
        <taxon>Hexanauplia</taxon>
        <taxon>Copepoda</taxon>
        <taxon>Siphonostomatoida</taxon>
        <taxon>Caligidae</taxon>
        <taxon>Lepeophtheirus</taxon>
    </lineage>
</organism>
<protein>
    <submittedName>
        <fullName evidence="1">Putative LOC101896122 [Musca domestica]</fullName>
    </submittedName>
</protein>
<dbReference type="PANTHER" id="PTHR47326:SF1">
    <property type="entry name" value="HTH PSQ-TYPE DOMAIN-CONTAINING PROTEIN"/>
    <property type="match status" value="1"/>
</dbReference>
<name>A0A0K2UYP2_LEPSM</name>
<reference evidence="1" key="1">
    <citation type="submission" date="2014-05" db="EMBL/GenBank/DDBJ databases">
        <authorList>
            <person name="Chronopoulou M."/>
        </authorList>
    </citation>
    <scope>NUCLEOTIDE SEQUENCE</scope>
    <source>
        <tissue evidence="1">Whole organism</tissue>
    </source>
</reference>
<dbReference type="PANTHER" id="PTHR47326">
    <property type="entry name" value="TRANSPOSABLE ELEMENT TC3 TRANSPOSASE-LIKE PROTEIN"/>
    <property type="match status" value="1"/>
</dbReference>
<dbReference type="EMBL" id="HACA01025844">
    <property type="protein sequence ID" value="CDW43205.1"/>
    <property type="molecule type" value="Transcribed_RNA"/>
</dbReference>
<evidence type="ECO:0000313" key="1">
    <source>
        <dbReference type="EMBL" id="CDW43205.1"/>
    </source>
</evidence>
<proteinExistence type="predicted"/>
<sequence>MRYWAGKNPRVIHEAPLHTQNIIVWCGLHANGVIGPHFFIDDDNRHVTVNRNRYTAITTDFFGLNWKIWTWTICGFTSHTANVTIDLLKSKFGERLISRNGPVN</sequence>